<gene>
    <name evidence="1" type="ORF">A9A59_1258</name>
</gene>
<dbReference type="RefSeq" id="WP_098503468.1">
    <property type="nucleotide sequence ID" value="NZ_PDJQ01000001.1"/>
</dbReference>
<protein>
    <recommendedName>
        <fullName evidence="3">Mycothiol-dependent maleylpyruvate isomerase metal-binding domain-containing protein</fullName>
    </recommendedName>
</protein>
<dbReference type="EMBL" id="PDJQ01000001">
    <property type="protein sequence ID" value="PFG74050.1"/>
    <property type="molecule type" value="Genomic_DNA"/>
</dbReference>
<dbReference type="InterPro" id="IPR034660">
    <property type="entry name" value="DinB/YfiT-like"/>
</dbReference>
<dbReference type="AlphaFoldDB" id="A0A2A9HG37"/>
<dbReference type="Gene3D" id="1.20.120.450">
    <property type="entry name" value="dinb family like domain"/>
    <property type="match status" value="1"/>
</dbReference>
<dbReference type="Proteomes" id="UP000223071">
    <property type="component" value="Unassembled WGS sequence"/>
</dbReference>
<keyword evidence="2" id="KW-1185">Reference proteome</keyword>
<proteinExistence type="predicted"/>
<evidence type="ECO:0000313" key="2">
    <source>
        <dbReference type="Proteomes" id="UP000223071"/>
    </source>
</evidence>
<dbReference type="SUPFAM" id="SSF109854">
    <property type="entry name" value="DinB/YfiT-like putative metalloenzymes"/>
    <property type="match status" value="1"/>
</dbReference>
<sequence length="153" mass="16448">MISKQELADGIRFAGRRAAAAAERTKDWDYQLGHQWTSGDAFRHIAAVAGGAAGLYPLLDAGVLSGIGAERIAQNNAAAIAGLKDKSREEIIQAILDGHEASAKFVETLDEADLAKVVKLGGYEMEKAELVAQIWIHHTIAHAYEASARWPIT</sequence>
<accession>A0A2A9HG37</accession>
<name>A0A2A9HG37_TEPT2</name>
<evidence type="ECO:0000313" key="1">
    <source>
        <dbReference type="EMBL" id="PFG74050.1"/>
    </source>
</evidence>
<evidence type="ECO:0008006" key="3">
    <source>
        <dbReference type="Google" id="ProtNLM"/>
    </source>
</evidence>
<organism evidence="1 2">
    <name type="scientific">Tepidiforma thermophila (strain KCTC 52669 / CGMCC 1.13589 / G233)</name>
    <dbReference type="NCBI Taxonomy" id="2761530"/>
    <lineage>
        <taxon>Bacteria</taxon>
        <taxon>Bacillati</taxon>
        <taxon>Chloroflexota</taxon>
        <taxon>Tepidiformia</taxon>
        <taxon>Tepidiformales</taxon>
        <taxon>Tepidiformaceae</taxon>
        <taxon>Tepidiforma</taxon>
    </lineage>
</organism>
<comment type="caution">
    <text evidence="1">The sequence shown here is derived from an EMBL/GenBank/DDBJ whole genome shotgun (WGS) entry which is preliminary data.</text>
</comment>
<reference evidence="1 2" key="1">
    <citation type="submission" date="2017-09" db="EMBL/GenBank/DDBJ databases">
        <title>Sequencing the genomes of two abundant thermophiles in Great Basin hot springs: Thermocrinis jamiesonii and novel Chloroflexi Thermoflexus hugenholtzii.</title>
        <authorList>
            <person name="Hedlund B."/>
        </authorList>
    </citation>
    <scope>NUCLEOTIDE SEQUENCE [LARGE SCALE GENOMIC DNA]</scope>
    <source>
        <strain evidence="1 2">G233</strain>
    </source>
</reference>